<evidence type="ECO:0008006" key="3">
    <source>
        <dbReference type="Google" id="ProtNLM"/>
    </source>
</evidence>
<evidence type="ECO:0000313" key="1">
    <source>
        <dbReference type="EMBL" id="KAG5654838.1"/>
    </source>
</evidence>
<name>A0A9P7KLN3_9HYPO</name>
<dbReference type="Proteomes" id="UP000782241">
    <property type="component" value="Unassembled WGS sequence"/>
</dbReference>
<protein>
    <recommendedName>
        <fullName evidence="3">CYTH domain-containing protein</fullName>
    </recommendedName>
</protein>
<accession>A0A9P7KLN3</accession>
<dbReference type="EMBL" id="JAGPUO010000048">
    <property type="protein sequence ID" value="KAG5654838.1"/>
    <property type="molecule type" value="Genomic_DNA"/>
</dbReference>
<keyword evidence="2" id="KW-1185">Reference proteome</keyword>
<evidence type="ECO:0000313" key="2">
    <source>
        <dbReference type="Proteomes" id="UP000782241"/>
    </source>
</evidence>
<sequence>MATNSNIPAEQASNMTPNYEVKLLLKPNEVHSSENGLTSTVLAAFDIRPGVIKQAIQFLDTNEKKLYAAGWSARIRKTENEDGLELTYKKRYAMEDHDIDAALTKANNDGFNASEDKYDAQVEWGYQKKTLSISRKKSVDFNASGMELPDESRSRSMLIAEAPKKFDDFMHKKWGTGLLAISRIFGPVHAKRYVGKWEGTRIYLEVWTLRNAQGTGYENLVEASFKTETRMEASQKHASLISYLQGEGWFLAQDSLRTQLIMERY</sequence>
<proteinExistence type="predicted"/>
<reference evidence="1" key="1">
    <citation type="submission" date="2021-04" db="EMBL/GenBank/DDBJ databases">
        <title>Draft genome of Fusarium avenaceum strain F156N33, isolated from an atmospheric sample in Virginia.</title>
        <authorList>
            <person name="Yang S."/>
            <person name="Vinatzer B.A."/>
            <person name="Coleman J."/>
        </authorList>
    </citation>
    <scope>NUCLEOTIDE SEQUENCE</scope>
    <source>
        <strain evidence="1">F156N33</strain>
    </source>
</reference>
<organism evidence="1 2">
    <name type="scientific">Fusarium avenaceum</name>
    <dbReference type="NCBI Taxonomy" id="40199"/>
    <lineage>
        <taxon>Eukaryota</taxon>
        <taxon>Fungi</taxon>
        <taxon>Dikarya</taxon>
        <taxon>Ascomycota</taxon>
        <taxon>Pezizomycotina</taxon>
        <taxon>Sordariomycetes</taxon>
        <taxon>Hypocreomycetidae</taxon>
        <taxon>Hypocreales</taxon>
        <taxon>Nectriaceae</taxon>
        <taxon>Fusarium</taxon>
        <taxon>Fusarium tricinctum species complex</taxon>
    </lineage>
</organism>
<comment type="caution">
    <text evidence="1">The sequence shown here is derived from an EMBL/GenBank/DDBJ whole genome shotgun (WGS) entry which is preliminary data.</text>
</comment>
<dbReference type="AlphaFoldDB" id="A0A9P7KLN3"/>
<gene>
    <name evidence="1" type="ORF">KAF25_009215</name>
</gene>
<dbReference type="Gene3D" id="2.40.320.10">
    <property type="entry name" value="Hypothetical Protein Pfu-838710-001"/>
    <property type="match status" value="1"/>
</dbReference>